<evidence type="ECO:0000256" key="3">
    <source>
        <dbReference type="SAM" id="Phobius"/>
    </source>
</evidence>
<reference evidence="4 6" key="1">
    <citation type="submission" date="2020-04" db="EMBL/GenBank/DDBJ databases">
        <authorList>
            <person name="Pajer P."/>
            <person name="Broz P."/>
        </authorList>
    </citation>
    <scope>NUCLEOTIDE SEQUENCE [LARGE SCALE GENOMIC DNA]</scope>
    <source>
        <strain evidence="4">CNCTC7660</strain>
        <strain evidence="6">NRL-ATB46093</strain>
        <plasmid evidence="4 6">unnamed2</plasmid>
    </source>
</reference>
<keyword evidence="3" id="KW-0472">Membrane</keyword>
<feature type="transmembrane region" description="Helical" evidence="3">
    <location>
        <begin position="55"/>
        <end position="74"/>
    </location>
</feature>
<evidence type="ECO:0000256" key="1">
    <source>
        <dbReference type="SAM" id="Coils"/>
    </source>
</evidence>
<accession>A0A7H8QFN0</accession>
<dbReference type="AlphaFoldDB" id="A0A7H8QFN0"/>
<dbReference type="Proteomes" id="UP000509222">
    <property type="component" value="Plasmid unnamed2"/>
</dbReference>
<protein>
    <submittedName>
        <fullName evidence="4">Uncharacterized protein</fullName>
    </submittedName>
</protein>
<evidence type="ECO:0000313" key="6">
    <source>
        <dbReference type="Proteomes" id="UP000509222"/>
    </source>
</evidence>
<evidence type="ECO:0000256" key="2">
    <source>
        <dbReference type="SAM" id="MobiDB-lite"/>
    </source>
</evidence>
<feature type="region of interest" description="Disordered" evidence="2">
    <location>
        <begin position="1"/>
        <end position="41"/>
    </location>
</feature>
<keyword evidence="4" id="KW-0614">Plasmid</keyword>
<name>A0A7H8QFN0_9BACL</name>
<keyword evidence="6" id="KW-1185">Reference proteome</keyword>
<feature type="coiled-coil region" evidence="1">
    <location>
        <begin position="103"/>
        <end position="141"/>
    </location>
</feature>
<gene>
    <name evidence="4" type="ORF">HF394_19445</name>
    <name evidence="5" type="ORF">HF394_19980</name>
</gene>
<reference evidence="4" key="3">
    <citation type="submission" date="2020-09" db="EMBL/GenBank/DDBJ databases">
        <title>Isolation of Planomicrobium glaciei.</title>
        <authorList>
            <person name="Malisova L."/>
            <person name="Safrankova R."/>
            <person name="Jakubu V."/>
            <person name="Spanelova P."/>
        </authorList>
    </citation>
    <scope>NUCLEOTIDE SEQUENCE</scope>
    <source>
        <strain evidence="4">CNCTC7660</strain>
        <plasmid evidence="4">unnamed2</plasmid>
    </source>
</reference>
<dbReference type="EMBL" id="CP051179">
    <property type="protein sequence ID" value="QKX52808.1"/>
    <property type="molecule type" value="Genomic_DNA"/>
</dbReference>
<dbReference type="EMBL" id="CP051179">
    <property type="protein sequence ID" value="QKX52908.1"/>
    <property type="molecule type" value="Genomic_DNA"/>
</dbReference>
<keyword evidence="3" id="KW-0812">Transmembrane</keyword>
<evidence type="ECO:0000313" key="4">
    <source>
        <dbReference type="EMBL" id="QKX52808.1"/>
    </source>
</evidence>
<keyword evidence="1" id="KW-0175">Coiled coil</keyword>
<reference evidence="6" key="2">
    <citation type="submission" date="2020-06" db="EMBL/GenBank/DDBJ databases">
        <title>Isolation of Planomicrobium glaciei.</title>
        <authorList>
            <person name="Malisova L."/>
            <person name="Safrankova R."/>
            <person name="Jakubu V."/>
            <person name="Spanelova P."/>
        </authorList>
    </citation>
    <scope>NUCLEOTIDE SEQUENCE [LARGE SCALE GENOMIC DNA]</scope>
    <source>
        <strain evidence="5">CNCTC7660</strain>
        <strain evidence="6">NRL-ATB46093</strain>
        <plasmid evidence="5 6">unnamed2</plasmid>
    </source>
</reference>
<geneLocation type="plasmid" evidence="4 6">
    <name>unnamed2</name>
</geneLocation>
<evidence type="ECO:0000313" key="5">
    <source>
        <dbReference type="EMBL" id="QKX52908.1"/>
    </source>
</evidence>
<proteinExistence type="predicted"/>
<keyword evidence="3" id="KW-1133">Transmembrane helix</keyword>
<dbReference type="RefSeq" id="WP_176295232.1">
    <property type="nucleotide sequence ID" value="NZ_CP051179.1"/>
</dbReference>
<organism evidence="4 6">
    <name type="scientific">Planococcus glaciei</name>
    <dbReference type="NCBI Taxonomy" id="459472"/>
    <lineage>
        <taxon>Bacteria</taxon>
        <taxon>Bacillati</taxon>
        <taxon>Bacillota</taxon>
        <taxon>Bacilli</taxon>
        <taxon>Bacillales</taxon>
        <taxon>Caryophanaceae</taxon>
        <taxon>Planococcus</taxon>
    </lineage>
</organism>
<sequence length="243" mass="27397">MSKNEEKNNIWKRKTSTGKLRNVTAMPTRKNKSTAPEKSDAKKEILANIPPTFKYIGKVILATFAAVAAIYAVFEIGVNYGVEKTEQQQPAIIKRLENQKDYEKNLRIESDDQNKDLKEELEETQGKLEELQKSFDSLSVLQNKHSSGEIKLVSEPAETTIDKQDSAVFFNDLNVSIVNINNDTDSYLIDMTVSANNEVEETFSGLKVGDKNVYKYSGHTYEVLITSTSLFSVGVTVFMYQDE</sequence>
<feature type="transmembrane region" description="Helical" evidence="3">
    <location>
        <begin position="221"/>
        <end position="240"/>
    </location>
</feature>